<organism evidence="1 2">
    <name type="scientific">Cryptolaemus montrouzieri</name>
    <dbReference type="NCBI Taxonomy" id="559131"/>
    <lineage>
        <taxon>Eukaryota</taxon>
        <taxon>Metazoa</taxon>
        <taxon>Ecdysozoa</taxon>
        <taxon>Arthropoda</taxon>
        <taxon>Hexapoda</taxon>
        <taxon>Insecta</taxon>
        <taxon>Pterygota</taxon>
        <taxon>Neoptera</taxon>
        <taxon>Endopterygota</taxon>
        <taxon>Coleoptera</taxon>
        <taxon>Polyphaga</taxon>
        <taxon>Cucujiformia</taxon>
        <taxon>Coccinelloidea</taxon>
        <taxon>Coccinellidae</taxon>
        <taxon>Scymninae</taxon>
        <taxon>Scymnini</taxon>
        <taxon>Cryptolaemus</taxon>
    </lineage>
</organism>
<evidence type="ECO:0008006" key="3">
    <source>
        <dbReference type="Google" id="ProtNLM"/>
    </source>
</evidence>
<sequence>MCSKTELVTRAIISFLCFSLTCEYQYYTDTWLLRRKHIFPKYSKNYFPSICCALNYILYEQQLDINFQELRWTHRNFKRLQFISSTDIFPFSECCAKFVPFIS</sequence>
<reference evidence="1 2" key="1">
    <citation type="journal article" date="2021" name="BMC Biol.">
        <title>Horizontally acquired antibacterial genes associated with adaptive radiation of ladybird beetles.</title>
        <authorList>
            <person name="Li H.S."/>
            <person name="Tang X.F."/>
            <person name="Huang Y.H."/>
            <person name="Xu Z.Y."/>
            <person name="Chen M.L."/>
            <person name="Du X.Y."/>
            <person name="Qiu B.Y."/>
            <person name="Chen P.T."/>
            <person name="Zhang W."/>
            <person name="Slipinski A."/>
            <person name="Escalona H.E."/>
            <person name="Waterhouse R.M."/>
            <person name="Zwick A."/>
            <person name="Pang H."/>
        </authorList>
    </citation>
    <scope>NUCLEOTIDE SEQUENCE [LARGE SCALE GENOMIC DNA]</scope>
    <source>
        <strain evidence="1">SYSU2018</strain>
    </source>
</reference>
<dbReference type="AlphaFoldDB" id="A0ABD2NV53"/>
<evidence type="ECO:0000313" key="1">
    <source>
        <dbReference type="EMBL" id="KAL3282510.1"/>
    </source>
</evidence>
<proteinExistence type="predicted"/>
<dbReference type="EMBL" id="JABFTP020000144">
    <property type="protein sequence ID" value="KAL3282510.1"/>
    <property type="molecule type" value="Genomic_DNA"/>
</dbReference>
<gene>
    <name evidence="1" type="ORF">HHI36_005692</name>
</gene>
<comment type="caution">
    <text evidence="1">The sequence shown here is derived from an EMBL/GenBank/DDBJ whole genome shotgun (WGS) entry which is preliminary data.</text>
</comment>
<protein>
    <recommendedName>
        <fullName evidence="3">Secreted protein</fullName>
    </recommendedName>
</protein>
<evidence type="ECO:0000313" key="2">
    <source>
        <dbReference type="Proteomes" id="UP001516400"/>
    </source>
</evidence>
<accession>A0ABD2NV53</accession>
<keyword evidence="2" id="KW-1185">Reference proteome</keyword>
<dbReference type="Proteomes" id="UP001516400">
    <property type="component" value="Unassembled WGS sequence"/>
</dbReference>
<name>A0ABD2NV53_9CUCU</name>